<dbReference type="AlphaFoldDB" id="A0A2A9DM42"/>
<dbReference type="STRING" id="1724.GCA_001044175_00652"/>
<dbReference type="RefSeq" id="WP_197712615.1">
    <property type="nucleotide sequence ID" value="NZ_LDYE01000011.1"/>
</dbReference>
<dbReference type="PANTHER" id="PTHR30327:SF1">
    <property type="entry name" value="UPF0301 PROTEIN YQGE"/>
    <property type="match status" value="1"/>
</dbReference>
<dbReference type="Pfam" id="PF02622">
    <property type="entry name" value="DUF179"/>
    <property type="match status" value="1"/>
</dbReference>
<comment type="similarity">
    <text evidence="1">Belongs to the UPF0301 (AlgH) family.</text>
</comment>
<dbReference type="PANTHER" id="PTHR30327">
    <property type="entry name" value="UNCHARACTERIZED PROTEIN YQGE"/>
    <property type="match status" value="1"/>
</dbReference>
<comment type="caution">
    <text evidence="2">The sequence shown here is derived from an EMBL/GenBank/DDBJ whole genome shotgun (WGS) entry which is preliminary data.</text>
</comment>
<protein>
    <submittedName>
        <fullName evidence="2">Putative transcriptional regulator</fullName>
    </submittedName>
</protein>
<name>A0A2A9DM42_9CORY</name>
<gene>
    <name evidence="2" type="ORF">ATK06_0740</name>
</gene>
<evidence type="ECO:0000256" key="1">
    <source>
        <dbReference type="ARBA" id="ARBA00009600"/>
    </source>
</evidence>
<dbReference type="Gene3D" id="3.40.1740.10">
    <property type="entry name" value="VC0467-like"/>
    <property type="match status" value="1"/>
</dbReference>
<organism evidence="2 3">
    <name type="scientific">Corynebacterium renale</name>
    <dbReference type="NCBI Taxonomy" id="1724"/>
    <lineage>
        <taxon>Bacteria</taxon>
        <taxon>Bacillati</taxon>
        <taxon>Actinomycetota</taxon>
        <taxon>Actinomycetes</taxon>
        <taxon>Mycobacteriales</taxon>
        <taxon>Corynebacteriaceae</taxon>
        <taxon>Corynebacterium</taxon>
    </lineage>
</organism>
<dbReference type="SUPFAM" id="SSF143456">
    <property type="entry name" value="VC0467-like"/>
    <property type="match status" value="1"/>
</dbReference>
<evidence type="ECO:0000313" key="3">
    <source>
        <dbReference type="Proteomes" id="UP000221653"/>
    </source>
</evidence>
<reference evidence="2 3" key="1">
    <citation type="submission" date="2017-10" db="EMBL/GenBank/DDBJ databases">
        <title>Sequencing the genomes of 1000 actinobacteria strains.</title>
        <authorList>
            <person name="Klenk H.-P."/>
        </authorList>
    </citation>
    <scope>NUCLEOTIDE SEQUENCE [LARGE SCALE GENOMIC DNA]</scope>
    <source>
        <strain evidence="2 3">DSM 20688</strain>
    </source>
</reference>
<dbReference type="InterPro" id="IPR003774">
    <property type="entry name" value="AlgH-like"/>
</dbReference>
<dbReference type="NCBIfam" id="NF001272">
    <property type="entry name" value="PRK00228.2-4"/>
    <property type="match status" value="1"/>
</dbReference>
<accession>A0A2A9DM42</accession>
<dbReference type="GO" id="GO:0005829">
    <property type="term" value="C:cytosol"/>
    <property type="evidence" value="ECO:0007669"/>
    <property type="project" value="TreeGrafter"/>
</dbReference>
<proteinExistence type="inferred from homology"/>
<dbReference type="EMBL" id="PDJF01000001">
    <property type="protein sequence ID" value="PFG27664.1"/>
    <property type="molecule type" value="Genomic_DNA"/>
</dbReference>
<evidence type="ECO:0000313" key="2">
    <source>
        <dbReference type="EMBL" id="PFG27664.1"/>
    </source>
</evidence>
<keyword evidence="3" id="KW-1185">Reference proteome</keyword>
<sequence>MFDPFGGGGPSDYDPYPGGLYGDRLFNALERTDPEPGQLLVAAPGMLSPEFNRSVVLVIEHNEYLTFGVNLAARSDVAVFNVMPEWEHLLADPAALYIGGPLQQQSVVGLGVTAHGVRIEEHPYFTRLANRLVHVDLRKDPEELTELIDGLRLFAGYAEWGPGQLHDEIERGDWFVAPALPGDVITPGDVDLWANVMRRQAMPLPLFSTFPADVVDN</sequence>
<dbReference type="Proteomes" id="UP000221653">
    <property type="component" value="Unassembled WGS sequence"/>
</dbReference>